<dbReference type="GO" id="GO:0004029">
    <property type="term" value="F:aldehyde dehydrogenase (NAD+) activity"/>
    <property type="evidence" value="ECO:0007669"/>
    <property type="project" value="TreeGrafter"/>
</dbReference>
<feature type="domain" description="Semialdehyde dehydrogenase NAD-binding" evidence="1">
    <location>
        <begin position="3"/>
        <end position="80"/>
    </location>
</feature>
<dbReference type="Proteomes" id="UP001373714">
    <property type="component" value="Unassembled WGS sequence"/>
</dbReference>
<organism evidence="2 3">
    <name type="scientific">Orbilia blumenaviensis</name>
    <dbReference type="NCBI Taxonomy" id="1796055"/>
    <lineage>
        <taxon>Eukaryota</taxon>
        <taxon>Fungi</taxon>
        <taxon>Dikarya</taxon>
        <taxon>Ascomycota</taxon>
        <taxon>Pezizomycotina</taxon>
        <taxon>Orbiliomycetes</taxon>
        <taxon>Orbiliales</taxon>
        <taxon>Orbiliaceae</taxon>
        <taxon>Orbilia</taxon>
    </lineage>
</organism>
<dbReference type="GO" id="GO:0051287">
    <property type="term" value="F:NAD binding"/>
    <property type="evidence" value="ECO:0007669"/>
    <property type="project" value="InterPro"/>
</dbReference>
<dbReference type="PANTHER" id="PTHR48079:SF6">
    <property type="entry name" value="NAD(P)-BINDING DOMAIN-CONTAINING PROTEIN-RELATED"/>
    <property type="match status" value="1"/>
</dbReference>
<proteinExistence type="predicted"/>
<evidence type="ECO:0000313" key="3">
    <source>
        <dbReference type="Proteomes" id="UP001373714"/>
    </source>
</evidence>
<dbReference type="InterPro" id="IPR051783">
    <property type="entry name" value="NAD(P)-dependent_oxidoreduct"/>
</dbReference>
<dbReference type="InterPro" id="IPR000534">
    <property type="entry name" value="Semialdehyde_DH_NAD-bd"/>
</dbReference>
<reference evidence="2 3" key="1">
    <citation type="submission" date="2019-10" db="EMBL/GenBank/DDBJ databases">
        <authorList>
            <person name="Palmer J.M."/>
        </authorList>
    </citation>
    <scope>NUCLEOTIDE SEQUENCE [LARGE SCALE GENOMIC DNA]</scope>
    <source>
        <strain evidence="2 3">TWF730</strain>
    </source>
</reference>
<dbReference type="InterPro" id="IPR036291">
    <property type="entry name" value="NAD(P)-bd_dom_sf"/>
</dbReference>
<dbReference type="Pfam" id="PF01118">
    <property type="entry name" value="Semialdhyde_dh"/>
    <property type="match status" value="1"/>
</dbReference>
<dbReference type="PANTHER" id="PTHR48079">
    <property type="entry name" value="PROTEIN YEEZ"/>
    <property type="match status" value="1"/>
</dbReference>
<gene>
    <name evidence="2" type="ORF">TWF730_009843</name>
</gene>
<protein>
    <recommendedName>
        <fullName evidence="1">Semialdehyde dehydrogenase NAD-binding domain-containing protein</fullName>
    </recommendedName>
</protein>
<sequence>MTKIFLLGATGYLGGTILNRLTATHPTLSITALARTQDKAKLITTAYPSVHTVIGDLDSSDVIISESSTADIIITAADCDHPNHIKHIYNGMAKNTSGNPIYFIHSSGTGVLADISLAKPGEREQSEISDKTWDDVTDIEGIHSLPAGQIHKNVDSLVQAPPLDKNPNIRYAIVCPSFIYGEGTGPVNRRSNLCPSLFEAFVKHGKGFTVGKGENISSNVHVEDIVDLYVLLVEEAMKEGGGKATWGRDGGWYFVENGKHTWGDVARETVKIAHEKGYLESREVEELGVEQAKKLSMLGAYLWGANSICRASRARSELGWTPRKEPIEETLSEEIETIAKRLGKSN</sequence>
<dbReference type="GO" id="GO:1901607">
    <property type="term" value="P:alpha-amino acid biosynthetic process"/>
    <property type="evidence" value="ECO:0007669"/>
    <property type="project" value="UniProtKB-ARBA"/>
</dbReference>
<evidence type="ECO:0000259" key="1">
    <source>
        <dbReference type="Pfam" id="PF01118"/>
    </source>
</evidence>
<evidence type="ECO:0000313" key="2">
    <source>
        <dbReference type="EMBL" id="KAK6349084.1"/>
    </source>
</evidence>
<comment type="caution">
    <text evidence="2">The sequence shown here is derived from an EMBL/GenBank/DDBJ whole genome shotgun (WGS) entry which is preliminary data.</text>
</comment>
<dbReference type="Gene3D" id="3.40.50.720">
    <property type="entry name" value="NAD(P)-binding Rossmann-like Domain"/>
    <property type="match status" value="1"/>
</dbReference>
<dbReference type="SUPFAM" id="SSF51735">
    <property type="entry name" value="NAD(P)-binding Rossmann-fold domains"/>
    <property type="match status" value="1"/>
</dbReference>
<dbReference type="GO" id="GO:0005737">
    <property type="term" value="C:cytoplasm"/>
    <property type="evidence" value="ECO:0007669"/>
    <property type="project" value="TreeGrafter"/>
</dbReference>
<keyword evidence="3" id="KW-1185">Reference proteome</keyword>
<accession>A0AAV9UVF8</accession>
<dbReference type="EMBL" id="JAVHNS010000007">
    <property type="protein sequence ID" value="KAK6349084.1"/>
    <property type="molecule type" value="Genomic_DNA"/>
</dbReference>
<dbReference type="AlphaFoldDB" id="A0AAV9UVF8"/>
<name>A0AAV9UVF8_9PEZI</name>